<gene>
    <name evidence="13" type="primary">panC</name>
    <name evidence="14" type="ORF">SP60_00780</name>
</gene>
<evidence type="ECO:0000256" key="11">
    <source>
        <dbReference type="ARBA" id="ARBA00048258"/>
    </source>
</evidence>
<dbReference type="Gene3D" id="3.40.50.620">
    <property type="entry name" value="HUPs"/>
    <property type="match status" value="1"/>
</dbReference>
<evidence type="ECO:0000256" key="3">
    <source>
        <dbReference type="ARBA" id="ARBA00009256"/>
    </source>
</evidence>
<evidence type="ECO:0000256" key="8">
    <source>
        <dbReference type="ARBA" id="ARBA00022655"/>
    </source>
</evidence>
<dbReference type="PANTHER" id="PTHR21299:SF1">
    <property type="entry name" value="PANTOATE--BETA-ALANINE LIGASE"/>
    <property type="match status" value="1"/>
</dbReference>
<evidence type="ECO:0000256" key="13">
    <source>
        <dbReference type="HAMAP-Rule" id="MF_00158"/>
    </source>
</evidence>
<dbReference type="Gene3D" id="3.30.1300.10">
    <property type="entry name" value="Pantoate-beta-alanine ligase, C-terminal domain"/>
    <property type="match status" value="1"/>
</dbReference>
<dbReference type="GO" id="GO:0015940">
    <property type="term" value="P:pantothenate biosynthetic process"/>
    <property type="evidence" value="ECO:0007669"/>
    <property type="project" value="UniProtKB-UniRule"/>
</dbReference>
<dbReference type="GO" id="GO:0004592">
    <property type="term" value="F:pantoate-beta-alanine ligase activity"/>
    <property type="evidence" value="ECO:0007669"/>
    <property type="project" value="UniProtKB-UniRule"/>
</dbReference>
<keyword evidence="7 13" id="KW-0436">Ligase</keyword>
<protein>
    <recommendedName>
        <fullName evidence="5 13">Pantothenate synthetase</fullName>
        <shortName evidence="13">PS</shortName>
        <ecNumber evidence="4 13">6.3.2.1</ecNumber>
    </recommendedName>
    <alternativeName>
        <fullName evidence="13">Pantoate--beta-alanine ligase</fullName>
    </alternativeName>
    <alternativeName>
        <fullName evidence="13">Pantoate-activating enzyme</fullName>
    </alternativeName>
</protein>
<comment type="similarity">
    <text evidence="3 13">Belongs to the pantothenate synthetase family.</text>
</comment>
<dbReference type="KEGG" id="tho:SP60_00780"/>
<feature type="binding site" evidence="13">
    <location>
        <begin position="184"/>
        <end position="187"/>
    </location>
    <ligand>
        <name>ATP</name>
        <dbReference type="ChEBI" id="CHEBI:30616"/>
    </ligand>
</feature>
<dbReference type="OrthoDB" id="9773087at2"/>
<reference evidence="14 15" key="1">
    <citation type="journal article" date="2015" name="Genome Announc.">
        <title>Genome Sequence of 'Candidatus Thioglobus autotrophica' Strain EF1, a Chemoautotroph from the SUP05 Clade of Marine Gammaproteobacteria.</title>
        <authorList>
            <person name="Shah V."/>
            <person name="Morris R.M."/>
        </authorList>
    </citation>
    <scope>NUCLEOTIDE SEQUENCE [LARGE SCALE GENOMIC DNA]</scope>
    <source>
        <strain evidence="14 15">EF1</strain>
    </source>
</reference>
<feature type="binding site" evidence="13">
    <location>
        <position position="176"/>
    </location>
    <ligand>
        <name>ATP</name>
        <dbReference type="ChEBI" id="CHEBI:30616"/>
    </ligand>
</feature>
<organism evidence="14 15">
    <name type="scientific">Candidatus Thioglobus autotrophicus</name>
    <dbReference type="NCBI Taxonomy" id="1705394"/>
    <lineage>
        <taxon>Bacteria</taxon>
        <taxon>Pseudomonadati</taxon>
        <taxon>Pseudomonadota</taxon>
        <taxon>Gammaproteobacteria</taxon>
        <taxon>Candidatus Pseudothioglobaceae</taxon>
        <taxon>Candidatus Thioglobus</taxon>
    </lineage>
</organism>
<dbReference type="AlphaFoldDB" id="A0A0M4NHS9"/>
<feature type="binding site" evidence="13">
    <location>
        <position position="61"/>
    </location>
    <ligand>
        <name>beta-alanine</name>
        <dbReference type="ChEBI" id="CHEBI:57966"/>
    </ligand>
</feature>
<evidence type="ECO:0000256" key="1">
    <source>
        <dbReference type="ARBA" id="ARBA00004496"/>
    </source>
</evidence>
<evidence type="ECO:0000256" key="10">
    <source>
        <dbReference type="ARBA" id="ARBA00022840"/>
    </source>
</evidence>
<dbReference type="InterPro" id="IPR004821">
    <property type="entry name" value="Cyt_trans-like"/>
</dbReference>
<comment type="pathway">
    <text evidence="2 13">Cofactor biosynthesis; (R)-pantothenate biosynthesis; (R)-pantothenate from (R)-pantoate and beta-alanine: step 1/1.</text>
</comment>
<dbReference type="HAMAP" id="MF_00158">
    <property type="entry name" value="PanC"/>
    <property type="match status" value="1"/>
</dbReference>
<dbReference type="NCBIfam" id="TIGR00018">
    <property type="entry name" value="panC"/>
    <property type="match status" value="1"/>
</dbReference>
<dbReference type="CDD" id="cd00560">
    <property type="entry name" value="PanC"/>
    <property type="match status" value="1"/>
</dbReference>
<feature type="active site" description="Proton donor" evidence="13">
    <location>
        <position position="37"/>
    </location>
</feature>
<dbReference type="FunFam" id="3.40.50.620:FF:000114">
    <property type="entry name" value="Pantothenate synthetase"/>
    <property type="match status" value="1"/>
</dbReference>
<dbReference type="RefSeq" id="WP_053950829.1">
    <property type="nucleotide sequence ID" value="NZ_CP010552.1"/>
</dbReference>
<keyword evidence="15" id="KW-1185">Reference proteome</keyword>
<dbReference type="EMBL" id="CP010552">
    <property type="protein sequence ID" value="ALE51913.1"/>
    <property type="molecule type" value="Genomic_DNA"/>
</dbReference>
<evidence type="ECO:0000256" key="2">
    <source>
        <dbReference type="ARBA" id="ARBA00004990"/>
    </source>
</evidence>
<feature type="binding site" evidence="13">
    <location>
        <begin position="147"/>
        <end position="150"/>
    </location>
    <ligand>
        <name>ATP</name>
        <dbReference type="ChEBI" id="CHEBI:30616"/>
    </ligand>
</feature>
<dbReference type="InterPro" id="IPR014729">
    <property type="entry name" value="Rossmann-like_a/b/a_fold"/>
</dbReference>
<feature type="binding site" evidence="13">
    <location>
        <position position="61"/>
    </location>
    <ligand>
        <name>(R)-pantoate</name>
        <dbReference type="ChEBI" id="CHEBI:15980"/>
    </ligand>
</feature>
<evidence type="ECO:0000256" key="4">
    <source>
        <dbReference type="ARBA" id="ARBA00012219"/>
    </source>
</evidence>
<proteinExistence type="inferred from homology"/>
<dbReference type="PANTHER" id="PTHR21299">
    <property type="entry name" value="CYTIDYLATE KINASE/PANTOATE-BETA-ALANINE LIGASE"/>
    <property type="match status" value="1"/>
</dbReference>
<dbReference type="GO" id="GO:0005829">
    <property type="term" value="C:cytosol"/>
    <property type="evidence" value="ECO:0007669"/>
    <property type="project" value="TreeGrafter"/>
</dbReference>
<feature type="binding site" evidence="13">
    <location>
        <position position="153"/>
    </location>
    <ligand>
        <name>(R)-pantoate</name>
        <dbReference type="ChEBI" id="CHEBI:15980"/>
    </ligand>
</feature>
<dbReference type="GO" id="GO:0005524">
    <property type="term" value="F:ATP binding"/>
    <property type="evidence" value="ECO:0007669"/>
    <property type="project" value="UniProtKB-KW"/>
</dbReference>
<feature type="binding site" evidence="13">
    <location>
        <begin position="30"/>
        <end position="37"/>
    </location>
    <ligand>
        <name>ATP</name>
        <dbReference type="ChEBI" id="CHEBI:30616"/>
    </ligand>
</feature>
<dbReference type="PATRIC" id="fig|1705394.5.peg.156"/>
<evidence type="ECO:0000313" key="14">
    <source>
        <dbReference type="EMBL" id="ALE51913.1"/>
    </source>
</evidence>
<evidence type="ECO:0000256" key="9">
    <source>
        <dbReference type="ARBA" id="ARBA00022741"/>
    </source>
</evidence>
<dbReference type="InterPro" id="IPR003721">
    <property type="entry name" value="Pantoate_ligase"/>
</dbReference>
<keyword evidence="10 13" id="KW-0067">ATP-binding</keyword>
<evidence type="ECO:0000256" key="12">
    <source>
        <dbReference type="ARBA" id="ARBA00055042"/>
    </source>
</evidence>
<accession>A0A0M4NHS9</accession>
<dbReference type="NCBIfam" id="TIGR00125">
    <property type="entry name" value="cyt_tran_rel"/>
    <property type="match status" value="1"/>
</dbReference>
<dbReference type="InterPro" id="IPR042176">
    <property type="entry name" value="Pantoate_ligase_C"/>
</dbReference>
<dbReference type="STRING" id="1705394.SP60_00780"/>
<keyword evidence="8 13" id="KW-0566">Pantothenate biosynthesis</keyword>
<evidence type="ECO:0000256" key="7">
    <source>
        <dbReference type="ARBA" id="ARBA00022598"/>
    </source>
</evidence>
<dbReference type="Proteomes" id="UP000058020">
    <property type="component" value="Chromosome"/>
</dbReference>
<dbReference type="EC" id="6.3.2.1" evidence="4 13"/>
<dbReference type="UniPathway" id="UPA00028">
    <property type="reaction ID" value="UER00005"/>
</dbReference>
<comment type="function">
    <text evidence="12 13">Catalyzes the condensation of pantoate with beta-alanine in an ATP-dependent reaction via a pantoyl-adenylate intermediate.</text>
</comment>
<dbReference type="SUPFAM" id="SSF52374">
    <property type="entry name" value="Nucleotidylyl transferase"/>
    <property type="match status" value="1"/>
</dbReference>
<comment type="subunit">
    <text evidence="13">Homodimer.</text>
</comment>
<comment type="subcellular location">
    <subcellularLocation>
        <location evidence="1 13">Cytoplasm</location>
    </subcellularLocation>
</comment>
<comment type="catalytic activity">
    <reaction evidence="11 13">
        <text>(R)-pantoate + beta-alanine + ATP = (R)-pantothenate + AMP + diphosphate + H(+)</text>
        <dbReference type="Rhea" id="RHEA:10912"/>
        <dbReference type="ChEBI" id="CHEBI:15378"/>
        <dbReference type="ChEBI" id="CHEBI:15980"/>
        <dbReference type="ChEBI" id="CHEBI:29032"/>
        <dbReference type="ChEBI" id="CHEBI:30616"/>
        <dbReference type="ChEBI" id="CHEBI:33019"/>
        <dbReference type="ChEBI" id="CHEBI:57966"/>
        <dbReference type="ChEBI" id="CHEBI:456215"/>
        <dbReference type="EC" id="6.3.2.1"/>
    </reaction>
</comment>
<name>A0A0M4NHS9_9GAMM</name>
<evidence type="ECO:0000313" key="15">
    <source>
        <dbReference type="Proteomes" id="UP000058020"/>
    </source>
</evidence>
<evidence type="ECO:0000256" key="6">
    <source>
        <dbReference type="ARBA" id="ARBA00022490"/>
    </source>
</evidence>
<comment type="miscellaneous">
    <text evidence="13">The reaction proceeds by a bi uni uni bi ping pong mechanism.</text>
</comment>
<sequence length="279" mass="30808">MQVCLDNQQMTDVVSTWKIQGQVIAFVPTMGGLHAGHLSLVHQAKANADKVVVSIFVNPTQFGENEDFDNYPNTLEQDLYELEACQVDAVFTPNKEHIYPDGFTSHLKAGSLSQGLCSNARPGHFDGVVQVVHRLFEIIAPDIAIFGQKDYQQLLVIKQMVAALSLPIQILSGAIVREQSGLAMSTRNQYLSIEQKQQALKLYQVLTELKQETLNGRNLATAIQDAKTILSQDFKIEYLSALDANTLKSITDNTSKIAILCAVFLGSTRLIDNIIFNQG</sequence>
<keyword evidence="9 13" id="KW-0547">Nucleotide-binding</keyword>
<keyword evidence="6 13" id="KW-0963">Cytoplasm</keyword>
<evidence type="ECO:0000256" key="5">
    <source>
        <dbReference type="ARBA" id="ARBA00014155"/>
    </source>
</evidence>
<dbReference type="Pfam" id="PF02569">
    <property type="entry name" value="Pantoate_ligase"/>
    <property type="match status" value="1"/>
</dbReference>